<dbReference type="EnsemblPlants" id="Pp3c8_24080V3.5">
    <property type="protein sequence ID" value="Pp3c8_24080V3.5"/>
    <property type="gene ID" value="Pp3c8_24080"/>
</dbReference>
<keyword evidence="4" id="KW-1185">Reference proteome</keyword>
<name>A0A7I4EEF1_PHYPA</name>
<dbReference type="Gramene" id="Pp3c8_24080V3.5">
    <property type="protein sequence ID" value="Pp3c8_24080V3.5"/>
    <property type="gene ID" value="Pp3c8_24080"/>
</dbReference>
<organism evidence="3 4">
    <name type="scientific">Physcomitrium patens</name>
    <name type="common">Spreading-leaved earth moss</name>
    <name type="synonym">Physcomitrella patens</name>
    <dbReference type="NCBI Taxonomy" id="3218"/>
    <lineage>
        <taxon>Eukaryota</taxon>
        <taxon>Viridiplantae</taxon>
        <taxon>Streptophyta</taxon>
        <taxon>Embryophyta</taxon>
        <taxon>Bryophyta</taxon>
        <taxon>Bryophytina</taxon>
        <taxon>Bryopsida</taxon>
        <taxon>Funariidae</taxon>
        <taxon>Funariales</taxon>
        <taxon>Funariaceae</taxon>
        <taxon>Physcomitrium</taxon>
    </lineage>
</organism>
<reference evidence="3 4" key="1">
    <citation type="journal article" date="2008" name="Science">
        <title>The Physcomitrella genome reveals evolutionary insights into the conquest of land by plants.</title>
        <authorList>
            <person name="Rensing S."/>
            <person name="Lang D."/>
            <person name="Zimmer A."/>
            <person name="Terry A."/>
            <person name="Salamov A."/>
            <person name="Shapiro H."/>
            <person name="Nishiyama T."/>
            <person name="Perroud P.-F."/>
            <person name="Lindquist E."/>
            <person name="Kamisugi Y."/>
            <person name="Tanahashi T."/>
            <person name="Sakakibara K."/>
            <person name="Fujita T."/>
            <person name="Oishi K."/>
            <person name="Shin-I T."/>
            <person name="Kuroki Y."/>
            <person name="Toyoda A."/>
            <person name="Suzuki Y."/>
            <person name="Hashimoto A."/>
            <person name="Yamaguchi K."/>
            <person name="Sugano A."/>
            <person name="Kohara Y."/>
            <person name="Fujiyama A."/>
            <person name="Anterola A."/>
            <person name="Aoki S."/>
            <person name="Ashton N."/>
            <person name="Barbazuk W.B."/>
            <person name="Barker E."/>
            <person name="Bennetzen J."/>
            <person name="Bezanilla M."/>
            <person name="Blankenship R."/>
            <person name="Cho S.H."/>
            <person name="Dutcher S."/>
            <person name="Estelle M."/>
            <person name="Fawcett J.A."/>
            <person name="Gundlach H."/>
            <person name="Hanada K."/>
            <person name="Heyl A."/>
            <person name="Hicks K.A."/>
            <person name="Hugh J."/>
            <person name="Lohr M."/>
            <person name="Mayer K."/>
            <person name="Melkozernov A."/>
            <person name="Murata T."/>
            <person name="Nelson D."/>
            <person name="Pils B."/>
            <person name="Prigge M."/>
            <person name="Reiss B."/>
            <person name="Renner T."/>
            <person name="Rombauts S."/>
            <person name="Rushton P."/>
            <person name="Sanderfoot A."/>
            <person name="Schween G."/>
            <person name="Shiu S.-H."/>
            <person name="Stueber K."/>
            <person name="Theodoulou F.L."/>
            <person name="Tu H."/>
            <person name="Van de Peer Y."/>
            <person name="Verrier P.J."/>
            <person name="Waters E."/>
            <person name="Wood A."/>
            <person name="Yang L."/>
            <person name="Cove D."/>
            <person name="Cuming A."/>
            <person name="Hasebe M."/>
            <person name="Lucas S."/>
            <person name="Mishler D.B."/>
            <person name="Reski R."/>
            <person name="Grigoriev I."/>
            <person name="Quatrano R.S."/>
            <person name="Boore J.L."/>
        </authorList>
    </citation>
    <scope>NUCLEOTIDE SEQUENCE [LARGE SCALE GENOMIC DNA]</scope>
    <source>
        <strain evidence="3 4">cv. Gransden 2004</strain>
    </source>
</reference>
<feature type="chain" id="PRO_5044657791" description="Secreted protein" evidence="2">
    <location>
        <begin position="26"/>
        <end position="135"/>
    </location>
</feature>
<feature type="compositionally biased region" description="Pro residues" evidence="1">
    <location>
        <begin position="99"/>
        <end position="110"/>
    </location>
</feature>
<reference evidence="3 4" key="2">
    <citation type="journal article" date="2018" name="Plant J.">
        <title>The Physcomitrella patens chromosome-scale assembly reveals moss genome structure and evolution.</title>
        <authorList>
            <person name="Lang D."/>
            <person name="Ullrich K.K."/>
            <person name="Murat F."/>
            <person name="Fuchs J."/>
            <person name="Jenkins J."/>
            <person name="Haas F.B."/>
            <person name="Piednoel M."/>
            <person name="Gundlach H."/>
            <person name="Van Bel M."/>
            <person name="Meyberg R."/>
            <person name="Vives C."/>
            <person name="Morata J."/>
            <person name="Symeonidi A."/>
            <person name="Hiss M."/>
            <person name="Muchero W."/>
            <person name="Kamisugi Y."/>
            <person name="Saleh O."/>
            <person name="Blanc G."/>
            <person name="Decker E.L."/>
            <person name="van Gessel N."/>
            <person name="Grimwood J."/>
            <person name="Hayes R.D."/>
            <person name="Graham S.W."/>
            <person name="Gunter L.E."/>
            <person name="McDaniel S.F."/>
            <person name="Hoernstein S.N.W."/>
            <person name="Larsson A."/>
            <person name="Li F.W."/>
            <person name="Perroud P.F."/>
            <person name="Phillips J."/>
            <person name="Ranjan P."/>
            <person name="Rokshar D.S."/>
            <person name="Rothfels C.J."/>
            <person name="Schneider L."/>
            <person name="Shu S."/>
            <person name="Stevenson D.W."/>
            <person name="Thummler F."/>
            <person name="Tillich M."/>
            <person name="Villarreal Aguilar J.C."/>
            <person name="Widiez T."/>
            <person name="Wong G.K."/>
            <person name="Wymore A."/>
            <person name="Zhang Y."/>
            <person name="Zimmer A.D."/>
            <person name="Quatrano R.S."/>
            <person name="Mayer K.F.X."/>
            <person name="Goodstein D."/>
            <person name="Casacuberta J.M."/>
            <person name="Vandepoele K."/>
            <person name="Reski R."/>
            <person name="Cuming A.C."/>
            <person name="Tuskan G.A."/>
            <person name="Maumus F."/>
            <person name="Salse J."/>
            <person name="Schmutz J."/>
            <person name="Rensing S.A."/>
        </authorList>
    </citation>
    <scope>NUCLEOTIDE SEQUENCE [LARGE SCALE GENOMIC DNA]</scope>
    <source>
        <strain evidence="3 4">cv. Gransden 2004</strain>
    </source>
</reference>
<evidence type="ECO:0000256" key="1">
    <source>
        <dbReference type="SAM" id="MobiDB-lite"/>
    </source>
</evidence>
<evidence type="ECO:0000256" key="2">
    <source>
        <dbReference type="SAM" id="SignalP"/>
    </source>
</evidence>
<dbReference type="AlphaFoldDB" id="A0A7I4EEF1"/>
<feature type="signal peptide" evidence="2">
    <location>
        <begin position="1"/>
        <end position="25"/>
    </location>
</feature>
<evidence type="ECO:0008006" key="5">
    <source>
        <dbReference type="Google" id="ProtNLM"/>
    </source>
</evidence>
<accession>A0A7I4EEF1</accession>
<evidence type="ECO:0000313" key="3">
    <source>
        <dbReference type="EnsemblPlants" id="Pp3c8_24080V3.4"/>
    </source>
</evidence>
<proteinExistence type="predicted"/>
<protein>
    <recommendedName>
        <fullName evidence="5">Secreted protein</fullName>
    </recommendedName>
</protein>
<dbReference type="Proteomes" id="UP000006727">
    <property type="component" value="Chromosome 8"/>
</dbReference>
<dbReference type="EMBL" id="ABEU02000008">
    <property type="status" value="NOT_ANNOTATED_CDS"/>
    <property type="molecule type" value="Genomic_DNA"/>
</dbReference>
<evidence type="ECO:0000313" key="4">
    <source>
        <dbReference type="Proteomes" id="UP000006727"/>
    </source>
</evidence>
<gene>
    <name evidence="3" type="primary">LOC112285395</name>
</gene>
<keyword evidence="2" id="KW-0732">Signal</keyword>
<dbReference type="EnsemblPlants" id="Pp3c8_24080V3.4">
    <property type="protein sequence ID" value="Pp3c8_24080V3.4"/>
    <property type="gene ID" value="Pp3c8_24080"/>
</dbReference>
<dbReference type="Gramene" id="Pp3c8_24080V3.4">
    <property type="protein sequence ID" value="Pp3c8_24080V3.4"/>
    <property type="gene ID" value="Pp3c8_24080"/>
</dbReference>
<feature type="region of interest" description="Disordered" evidence="1">
    <location>
        <begin position="95"/>
        <end position="114"/>
    </location>
</feature>
<sequence length="135" mass="14617">MCSKRATIFHFLLTQALQLAHQASQSEISSNLQPPNRKDQLLLQQAIALHGSIEGHIENSCRTANRVGFPHLHFLLLFMVDEWARYGVGSACNCSNDDPPNPTHVNPPPASTTVAAHAAADPCLRGARSASPVSR</sequence>
<reference evidence="3" key="3">
    <citation type="submission" date="2020-12" db="UniProtKB">
        <authorList>
            <consortium name="EnsemblPlants"/>
        </authorList>
    </citation>
    <scope>IDENTIFICATION</scope>
</reference>